<dbReference type="SUPFAM" id="SSF46894">
    <property type="entry name" value="C-terminal effector domain of the bipartite response regulators"/>
    <property type="match status" value="1"/>
</dbReference>
<feature type="domain" description="HTH luxR-type" evidence="1">
    <location>
        <begin position="169"/>
        <end position="226"/>
    </location>
</feature>
<evidence type="ECO:0000259" key="1">
    <source>
        <dbReference type="SMART" id="SM00421"/>
    </source>
</evidence>
<dbReference type="InterPro" id="IPR036388">
    <property type="entry name" value="WH-like_DNA-bd_sf"/>
</dbReference>
<dbReference type="KEGG" id="ahel:Q31a_19640"/>
<dbReference type="GO" id="GO:0003677">
    <property type="term" value="F:DNA binding"/>
    <property type="evidence" value="ECO:0007669"/>
    <property type="project" value="InterPro"/>
</dbReference>
<dbReference type="Gene3D" id="1.10.10.10">
    <property type="entry name" value="Winged helix-like DNA-binding domain superfamily/Winged helix DNA-binding domain"/>
    <property type="match status" value="1"/>
</dbReference>
<reference evidence="2 3" key="1">
    <citation type="submission" date="2019-02" db="EMBL/GenBank/DDBJ databases">
        <title>Deep-cultivation of Planctomycetes and their phenomic and genomic characterization uncovers novel biology.</title>
        <authorList>
            <person name="Wiegand S."/>
            <person name="Jogler M."/>
            <person name="Boedeker C."/>
            <person name="Pinto D."/>
            <person name="Vollmers J."/>
            <person name="Rivas-Marin E."/>
            <person name="Kohn T."/>
            <person name="Peeters S.H."/>
            <person name="Heuer A."/>
            <person name="Rast P."/>
            <person name="Oberbeckmann S."/>
            <person name="Bunk B."/>
            <person name="Jeske O."/>
            <person name="Meyerdierks A."/>
            <person name="Storesund J.E."/>
            <person name="Kallscheuer N."/>
            <person name="Luecker S."/>
            <person name="Lage O.M."/>
            <person name="Pohl T."/>
            <person name="Merkel B.J."/>
            <person name="Hornburger P."/>
            <person name="Mueller R.-W."/>
            <person name="Bruemmer F."/>
            <person name="Labrenz M."/>
            <person name="Spormann A.M."/>
            <person name="Op den Camp H."/>
            <person name="Overmann J."/>
            <person name="Amann R."/>
            <person name="Jetten M.S.M."/>
            <person name="Mascher T."/>
            <person name="Medema M.H."/>
            <person name="Devos D.P."/>
            <person name="Kaster A.-K."/>
            <person name="Ovreas L."/>
            <person name="Rohde M."/>
            <person name="Galperin M.Y."/>
            <person name="Jogler C."/>
        </authorList>
    </citation>
    <scope>NUCLEOTIDE SEQUENCE [LARGE SCALE GENOMIC DNA]</scope>
    <source>
        <strain evidence="2 3">Q31a</strain>
    </source>
</reference>
<evidence type="ECO:0000313" key="3">
    <source>
        <dbReference type="Proteomes" id="UP000318017"/>
    </source>
</evidence>
<dbReference type="InterPro" id="IPR000792">
    <property type="entry name" value="Tscrpt_reg_LuxR_C"/>
</dbReference>
<dbReference type="AlphaFoldDB" id="A0A518G540"/>
<dbReference type="InterPro" id="IPR016032">
    <property type="entry name" value="Sig_transdc_resp-reg_C-effctor"/>
</dbReference>
<protein>
    <submittedName>
        <fullName evidence="2">Response regulator</fullName>
    </submittedName>
</protein>
<dbReference type="SMART" id="SM00421">
    <property type="entry name" value="HTH_LUXR"/>
    <property type="match status" value="1"/>
</dbReference>
<dbReference type="GO" id="GO:0006355">
    <property type="term" value="P:regulation of DNA-templated transcription"/>
    <property type="evidence" value="ECO:0007669"/>
    <property type="project" value="InterPro"/>
</dbReference>
<dbReference type="EMBL" id="CP036298">
    <property type="protein sequence ID" value="QDV23659.1"/>
    <property type="molecule type" value="Genomic_DNA"/>
</dbReference>
<sequence>MTAVDLEWVPELPLWEAELLDEGQRLLRNITECVRGSVDIQSEIEPNPLCVYIKSSEGQMLYTNSAYERVFGGKMMSAGRLSMAYLNGALQKVAHDSDMLILRGSNYAFADHVGENASGRSMHLQTIKHSLLGVGHPKLAILGITQVLKFFDEQPHSSVRNLEEYWTAFRLLPERDQQCAVMISLGMKSKAIAEKLNVSDKTVDNRRDAILRSLGLSNPMEMACLLCRFQDNGFGQFGL</sequence>
<organism evidence="2 3">
    <name type="scientific">Aureliella helgolandensis</name>
    <dbReference type="NCBI Taxonomy" id="2527968"/>
    <lineage>
        <taxon>Bacteria</taxon>
        <taxon>Pseudomonadati</taxon>
        <taxon>Planctomycetota</taxon>
        <taxon>Planctomycetia</taxon>
        <taxon>Pirellulales</taxon>
        <taxon>Pirellulaceae</taxon>
        <taxon>Aureliella</taxon>
    </lineage>
</organism>
<dbReference type="RefSeq" id="WP_145076730.1">
    <property type="nucleotide sequence ID" value="NZ_CP036298.1"/>
</dbReference>
<accession>A0A518G540</accession>
<dbReference type="Pfam" id="PF00196">
    <property type="entry name" value="GerE"/>
    <property type="match status" value="1"/>
</dbReference>
<evidence type="ECO:0000313" key="2">
    <source>
        <dbReference type="EMBL" id="QDV23659.1"/>
    </source>
</evidence>
<keyword evidence="3" id="KW-1185">Reference proteome</keyword>
<dbReference type="PRINTS" id="PR00038">
    <property type="entry name" value="HTHLUXR"/>
</dbReference>
<proteinExistence type="predicted"/>
<dbReference type="Proteomes" id="UP000318017">
    <property type="component" value="Chromosome"/>
</dbReference>
<dbReference type="OrthoDB" id="260983at2"/>
<name>A0A518G540_9BACT</name>
<gene>
    <name evidence="2" type="ORF">Q31a_19640</name>
</gene>